<comment type="similarity">
    <text evidence="2">Belongs to the ustYa family.</text>
</comment>
<evidence type="ECO:0000256" key="2">
    <source>
        <dbReference type="ARBA" id="ARBA00035112"/>
    </source>
</evidence>
<keyword evidence="3" id="KW-0812">Transmembrane</keyword>
<dbReference type="RefSeq" id="XP_013287160.1">
    <property type="nucleotide sequence ID" value="XM_013431706.1"/>
</dbReference>
<dbReference type="AlphaFoldDB" id="A0A0D2F9N9"/>
<dbReference type="PANTHER" id="PTHR33365">
    <property type="entry name" value="YALI0B05434P"/>
    <property type="match status" value="1"/>
</dbReference>
<proteinExistence type="inferred from homology"/>
<gene>
    <name evidence="4" type="ORF">Z517_02597</name>
</gene>
<accession>A0A0D2F9N9</accession>
<comment type="pathway">
    <text evidence="1">Mycotoxin biosynthesis.</text>
</comment>
<keyword evidence="3" id="KW-1133">Transmembrane helix</keyword>
<evidence type="ECO:0000313" key="4">
    <source>
        <dbReference type="EMBL" id="KIW83352.1"/>
    </source>
</evidence>
<name>A0A0D2F9N9_9EURO</name>
<dbReference type="PANTHER" id="PTHR33365:SF4">
    <property type="entry name" value="CYCLOCHLOROTINE BIOSYNTHESIS PROTEIN O"/>
    <property type="match status" value="1"/>
</dbReference>
<dbReference type="STRING" id="1442368.A0A0D2F9N9"/>
<dbReference type="OrthoDB" id="3687641at2759"/>
<dbReference type="InterPro" id="IPR021765">
    <property type="entry name" value="UstYa-like"/>
</dbReference>
<evidence type="ECO:0000256" key="1">
    <source>
        <dbReference type="ARBA" id="ARBA00004685"/>
    </source>
</evidence>
<evidence type="ECO:0000256" key="3">
    <source>
        <dbReference type="SAM" id="Phobius"/>
    </source>
</evidence>
<reference evidence="4 5" key="1">
    <citation type="submission" date="2015-01" db="EMBL/GenBank/DDBJ databases">
        <title>The Genome Sequence of Fonsecaea pedrosoi CBS 271.37.</title>
        <authorList>
            <consortium name="The Broad Institute Genomics Platform"/>
            <person name="Cuomo C."/>
            <person name="de Hoog S."/>
            <person name="Gorbushina A."/>
            <person name="Stielow B."/>
            <person name="Teixiera M."/>
            <person name="Abouelleil A."/>
            <person name="Chapman S.B."/>
            <person name="Priest M."/>
            <person name="Young S.K."/>
            <person name="Wortman J."/>
            <person name="Nusbaum C."/>
            <person name="Birren B."/>
        </authorList>
    </citation>
    <scope>NUCLEOTIDE SEQUENCE [LARGE SCALE GENOMIC DNA]</scope>
    <source>
        <strain evidence="4 5">CBS 271.37</strain>
    </source>
</reference>
<dbReference type="VEuPathDB" id="FungiDB:Z517_02597"/>
<dbReference type="GeneID" id="25302087"/>
<dbReference type="Proteomes" id="UP000053029">
    <property type="component" value="Unassembled WGS sequence"/>
</dbReference>
<organism evidence="4 5">
    <name type="scientific">Fonsecaea pedrosoi CBS 271.37</name>
    <dbReference type="NCBI Taxonomy" id="1442368"/>
    <lineage>
        <taxon>Eukaryota</taxon>
        <taxon>Fungi</taxon>
        <taxon>Dikarya</taxon>
        <taxon>Ascomycota</taxon>
        <taxon>Pezizomycotina</taxon>
        <taxon>Eurotiomycetes</taxon>
        <taxon>Chaetothyriomycetidae</taxon>
        <taxon>Chaetothyriales</taxon>
        <taxon>Herpotrichiellaceae</taxon>
        <taxon>Fonsecaea</taxon>
    </lineage>
</organism>
<evidence type="ECO:0000313" key="5">
    <source>
        <dbReference type="Proteomes" id="UP000053029"/>
    </source>
</evidence>
<dbReference type="EMBL" id="KN846970">
    <property type="protein sequence ID" value="KIW83352.1"/>
    <property type="molecule type" value="Genomic_DNA"/>
</dbReference>
<dbReference type="HOGENOM" id="CLU_042941_0_2_1"/>
<protein>
    <recommendedName>
        <fullName evidence="6">Tat pathway signal sequence</fullName>
    </recommendedName>
</protein>
<feature type="transmembrane region" description="Helical" evidence="3">
    <location>
        <begin position="51"/>
        <end position="72"/>
    </location>
</feature>
<dbReference type="Pfam" id="PF11807">
    <property type="entry name" value="UstYa"/>
    <property type="match status" value="1"/>
</dbReference>
<keyword evidence="5" id="KW-1185">Reference proteome</keyword>
<sequence length="290" mass="33304">MGFFRRTLNDDHFEGEEVQSEGKIEEVAPFLWNEAARRKLEKGIPHKVRSASLPILLTIIVALMASGITFWITAEWHHGACNSTNDLWSPAEEQVEYFDLDIDNDFAAGSRYRGPPTPELDAAWEELWHFGYVAIPRDKLSALNRQEQLPDGRTVARINGTTDHFQASLEVFHQLHCLDVVRQHSWAAYYARHTDTVRTPADLKVSPVGLRMHVDHCIETLRKTIMCQSDVTPLLIINDPTKPDGCPDFSAFHRCRKFHKVWAWMKRNQRDVPRRMDHTGRKDHSVGESG</sequence>
<dbReference type="GO" id="GO:0043386">
    <property type="term" value="P:mycotoxin biosynthetic process"/>
    <property type="evidence" value="ECO:0007669"/>
    <property type="project" value="InterPro"/>
</dbReference>
<keyword evidence="3" id="KW-0472">Membrane</keyword>
<evidence type="ECO:0008006" key="6">
    <source>
        <dbReference type="Google" id="ProtNLM"/>
    </source>
</evidence>